<protein>
    <submittedName>
        <fullName evidence="2">Uncharacterized protein</fullName>
    </submittedName>
</protein>
<dbReference type="AlphaFoldDB" id="A0A852X719"/>
<name>A0A852X719_9MICO</name>
<sequence length="310" mass="30398">MSEHRPGTGDEPDPTGVRELLSGLPDPGPMPDDVAARISARLRAEQEQSSAPGESAGAGGSTEREAAGVHAPSTHPGGGGSQDDGSTQDRDGAALVVPLTGGQGTSGSGPARRTRSSAPRWIGGLAAAAALVLGGGLAIQQLGDGGDAAVSGDAAEAPSAQAAPSTATTSAAEPEAPEGAADEGLSTATGSSATGSSTTKGSSTSAVPQSTDRYYVMSHDFTTAELEDVAAGRRGDLNPDPTISPIGPGSIDCAGPITAATEGTGWDPGTWVQASLDGEPALVVAGGADEPEVRVYDPVTCAERQRIGPG</sequence>
<organism evidence="2 3">
    <name type="scientific">Janibacter alkaliphilus</name>
    <dbReference type="NCBI Taxonomy" id="1069963"/>
    <lineage>
        <taxon>Bacteria</taxon>
        <taxon>Bacillati</taxon>
        <taxon>Actinomycetota</taxon>
        <taxon>Actinomycetes</taxon>
        <taxon>Micrococcales</taxon>
        <taxon>Intrasporangiaceae</taxon>
        <taxon>Janibacter</taxon>
    </lineage>
</organism>
<feature type="region of interest" description="Disordered" evidence="1">
    <location>
        <begin position="145"/>
        <end position="208"/>
    </location>
</feature>
<reference evidence="2 3" key="1">
    <citation type="submission" date="2020-07" db="EMBL/GenBank/DDBJ databases">
        <title>Sequencing the genomes of 1000 actinobacteria strains.</title>
        <authorList>
            <person name="Klenk H.-P."/>
        </authorList>
    </citation>
    <scope>NUCLEOTIDE SEQUENCE [LARGE SCALE GENOMIC DNA]</scope>
    <source>
        <strain evidence="2 3">DSM 24723</strain>
    </source>
</reference>
<accession>A0A852X719</accession>
<evidence type="ECO:0000256" key="1">
    <source>
        <dbReference type="SAM" id="MobiDB-lite"/>
    </source>
</evidence>
<proteinExistence type="predicted"/>
<dbReference type="RefSeq" id="WP_179462050.1">
    <property type="nucleotide sequence ID" value="NZ_JACBZX010000001.1"/>
</dbReference>
<feature type="compositionally biased region" description="Low complexity" evidence="1">
    <location>
        <begin position="186"/>
        <end position="206"/>
    </location>
</feature>
<feature type="compositionally biased region" description="Low complexity" evidence="1">
    <location>
        <begin position="145"/>
        <end position="179"/>
    </location>
</feature>
<comment type="caution">
    <text evidence="2">The sequence shown here is derived from an EMBL/GenBank/DDBJ whole genome shotgun (WGS) entry which is preliminary data.</text>
</comment>
<evidence type="ECO:0000313" key="3">
    <source>
        <dbReference type="Proteomes" id="UP000592181"/>
    </source>
</evidence>
<feature type="region of interest" description="Disordered" evidence="1">
    <location>
        <begin position="1"/>
        <end position="117"/>
    </location>
</feature>
<dbReference type="Proteomes" id="UP000592181">
    <property type="component" value="Unassembled WGS sequence"/>
</dbReference>
<gene>
    <name evidence="2" type="ORF">BJY28_001032</name>
</gene>
<evidence type="ECO:0000313" key="2">
    <source>
        <dbReference type="EMBL" id="NYG36563.1"/>
    </source>
</evidence>
<dbReference type="EMBL" id="JACBZX010000001">
    <property type="protein sequence ID" value="NYG36563.1"/>
    <property type="molecule type" value="Genomic_DNA"/>
</dbReference>
<keyword evidence="3" id="KW-1185">Reference proteome</keyword>